<organism evidence="2 3">
    <name type="scientific">Tetradesmus obliquus</name>
    <name type="common">Green alga</name>
    <name type="synonym">Acutodesmus obliquus</name>
    <dbReference type="NCBI Taxonomy" id="3088"/>
    <lineage>
        <taxon>Eukaryota</taxon>
        <taxon>Viridiplantae</taxon>
        <taxon>Chlorophyta</taxon>
        <taxon>core chlorophytes</taxon>
        <taxon>Chlorophyceae</taxon>
        <taxon>CS clade</taxon>
        <taxon>Sphaeropleales</taxon>
        <taxon>Scenedesmaceae</taxon>
        <taxon>Tetradesmus</taxon>
    </lineage>
</organism>
<keyword evidence="1" id="KW-0233">DNA recombination</keyword>
<reference evidence="2 3" key="1">
    <citation type="submission" date="2023-05" db="EMBL/GenBank/DDBJ databases">
        <title>A 100% complete, gapless, phased diploid assembly of the Scenedesmus obliquus UTEX 3031 genome.</title>
        <authorList>
            <person name="Biondi T.C."/>
            <person name="Hanschen E.R."/>
            <person name="Kwon T."/>
            <person name="Eng W."/>
            <person name="Kruse C.P.S."/>
            <person name="Koehler S.I."/>
            <person name="Kunde Y."/>
            <person name="Gleasner C.D."/>
            <person name="You Mak K.T."/>
            <person name="Polle J."/>
            <person name="Hovde B.T."/>
            <person name="Starkenburg S.R."/>
        </authorList>
    </citation>
    <scope>NUCLEOTIDE SEQUENCE [LARGE SCALE GENOMIC DNA]</scope>
    <source>
        <strain evidence="2 3">DOE0152z</strain>
    </source>
</reference>
<dbReference type="Gene3D" id="1.10.443.10">
    <property type="entry name" value="Intergrase catalytic core"/>
    <property type="match status" value="1"/>
</dbReference>
<evidence type="ECO:0000256" key="1">
    <source>
        <dbReference type="ARBA" id="ARBA00023172"/>
    </source>
</evidence>
<sequence length="178" mass="19669">MTPALSLLQGEVVSLQVGALAESMRRKYEAYELYWSAECSHTVVVAGRRGHALDPVAWWLDYITRVPAPPTAAAFGYYVEGEYVPLVHTEFVRWVKSLLSRAGVDSSKYSGHSFRRGAATFSLMAGIPGVMIKELGAWKSQVYQVYLDLSLSQKLSVHARWFDCMAAGQLGEEFVSGA</sequence>
<dbReference type="InterPro" id="IPR013762">
    <property type="entry name" value="Integrase-like_cat_sf"/>
</dbReference>
<dbReference type="InterPro" id="IPR052925">
    <property type="entry name" value="Phage_Integrase-like_Recomb"/>
</dbReference>
<dbReference type="InterPro" id="IPR011010">
    <property type="entry name" value="DNA_brk_join_enz"/>
</dbReference>
<evidence type="ECO:0000313" key="2">
    <source>
        <dbReference type="EMBL" id="WIA22017.1"/>
    </source>
</evidence>
<dbReference type="EMBL" id="CP126221">
    <property type="protein sequence ID" value="WIA22017.1"/>
    <property type="molecule type" value="Genomic_DNA"/>
</dbReference>
<dbReference type="SUPFAM" id="SSF56349">
    <property type="entry name" value="DNA breaking-rejoining enzymes"/>
    <property type="match status" value="1"/>
</dbReference>
<dbReference type="PANTHER" id="PTHR34605">
    <property type="entry name" value="PHAGE_INTEGRASE DOMAIN-CONTAINING PROTEIN"/>
    <property type="match status" value="1"/>
</dbReference>
<evidence type="ECO:0000313" key="3">
    <source>
        <dbReference type="Proteomes" id="UP001244341"/>
    </source>
</evidence>
<keyword evidence="3" id="KW-1185">Reference proteome</keyword>
<evidence type="ECO:0008006" key="4">
    <source>
        <dbReference type="Google" id="ProtNLM"/>
    </source>
</evidence>
<proteinExistence type="predicted"/>
<accession>A0ABY8UL90</accession>
<dbReference type="Proteomes" id="UP001244341">
    <property type="component" value="Chromosome 14b"/>
</dbReference>
<dbReference type="PANTHER" id="PTHR34605:SF5">
    <property type="entry name" value="INTEGRASE_RECOMBINASE XERD HOMOLOG"/>
    <property type="match status" value="1"/>
</dbReference>
<name>A0ABY8UL90_TETOB</name>
<gene>
    <name evidence="2" type="ORF">OEZ85_004369</name>
</gene>
<protein>
    <recommendedName>
        <fullName evidence="4">Tyr recombinase domain-containing protein</fullName>
    </recommendedName>
</protein>